<evidence type="ECO:0000256" key="1">
    <source>
        <dbReference type="SAM" id="MobiDB-lite"/>
    </source>
</evidence>
<feature type="region of interest" description="Disordered" evidence="1">
    <location>
        <begin position="120"/>
        <end position="185"/>
    </location>
</feature>
<sequence length="637" mass="71455">MPRFELDPRSITAMNGSVQGYEPTYRTLDAREYASLRSQRLSSFQAERPPVYMRDESVTSSRRSMAQQMSDWDTMFAREGNHTSKGESTYHRQTNSPNSQKSIKVHAPLAASWYSSVDRQDSLEHQSNSDIDKGKANVTLSPTYTPSTRPNGDSSRSNNILTDHDESTDSQTDADRDVVDSEDESTAVDTYQLVVTWNTKWSIPSDNTEDEAKRMIMQTLGCCVLAAYSHDLAFAARLIPQIHSLVHSWTYNDNRNYTAAVGTSSGEVPQTLMEGVHPQQPLLRVMELVPLKSGLESEMGEKLLVARRGSGDVPHNDLRHIKDHFKNHRLSQCDRCYVLFQDSEALVEHRQLPKPCEKGDFALKEGIDDGQWEKIVHVLKKTTQKGRSDVEKWYDIWEILLPNTPPPRTPWNEPDTLSMSPSPDFETFMNLIVSRVEARIEQGIFPRNDHLYREIYSIIRHTHQTRIGDSTSPVPMIANSEPVSWHGSNAESERSPNLETSAIDRIDETADPTAPVDTPQTSVTQLTYANNIDPSGGAIGLGWSTSEAFDLQSNAPIPDFFSSEDWTESLAAPYLLSDPHPQSSNFGHATTNAPSSFDAPIIGTEHENSESNDLTEGEFDFSAFLAERLPQLDSFDD</sequence>
<dbReference type="PANTHER" id="PTHR38166:SF1">
    <property type="entry name" value="C2H2-TYPE DOMAIN-CONTAINING PROTEIN"/>
    <property type="match status" value="1"/>
</dbReference>
<feature type="compositionally biased region" description="Polar residues" evidence="1">
    <location>
        <begin position="91"/>
        <end position="101"/>
    </location>
</feature>
<dbReference type="OrthoDB" id="3558302at2759"/>
<accession>A0A1L7XSJ1</accession>
<proteinExistence type="predicted"/>
<organism evidence="2 3">
    <name type="scientific">Phialocephala subalpina</name>
    <dbReference type="NCBI Taxonomy" id="576137"/>
    <lineage>
        <taxon>Eukaryota</taxon>
        <taxon>Fungi</taxon>
        <taxon>Dikarya</taxon>
        <taxon>Ascomycota</taxon>
        <taxon>Pezizomycotina</taxon>
        <taxon>Leotiomycetes</taxon>
        <taxon>Helotiales</taxon>
        <taxon>Mollisiaceae</taxon>
        <taxon>Phialocephala</taxon>
        <taxon>Phialocephala fortinii species complex</taxon>
    </lineage>
</organism>
<evidence type="ECO:0000313" key="2">
    <source>
        <dbReference type="EMBL" id="CZR67959.1"/>
    </source>
</evidence>
<feature type="compositionally biased region" description="Polar residues" evidence="1">
    <location>
        <begin position="581"/>
        <end position="595"/>
    </location>
</feature>
<name>A0A1L7XSJ1_9HELO</name>
<feature type="compositionally biased region" description="Polar residues" evidence="1">
    <location>
        <begin position="138"/>
        <end position="161"/>
    </location>
</feature>
<protein>
    <recommendedName>
        <fullName evidence="4">C2H2-type domain-containing protein</fullName>
    </recommendedName>
</protein>
<dbReference type="EMBL" id="FJOG01000049">
    <property type="protein sequence ID" value="CZR67959.1"/>
    <property type="molecule type" value="Genomic_DNA"/>
</dbReference>
<evidence type="ECO:0000313" key="3">
    <source>
        <dbReference type="Proteomes" id="UP000184330"/>
    </source>
</evidence>
<dbReference type="PANTHER" id="PTHR38166">
    <property type="entry name" value="C2H2-TYPE DOMAIN-CONTAINING PROTEIN-RELATED"/>
    <property type="match status" value="1"/>
</dbReference>
<dbReference type="Proteomes" id="UP000184330">
    <property type="component" value="Unassembled WGS sequence"/>
</dbReference>
<dbReference type="STRING" id="576137.A0A1L7XSJ1"/>
<evidence type="ECO:0008006" key="4">
    <source>
        <dbReference type="Google" id="ProtNLM"/>
    </source>
</evidence>
<gene>
    <name evidence="2" type="ORF">PAC_17858</name>
</gene>
<keyword evidence="3" id="KW-1185">Reference proteome</keyword>
<feature type="region of interest" description="Disordered" evidence="1">
    <location>
        <begin position="581"/>
        <end position="616"/>
    </location>
</feature>
<dbReference type="AlphaFoldDB" id="A0A1L7XSJ1"/>
<feature type="compositionally biased region" description="Basic and acidic residues" evidence="1">
    <location>
        <begin position="79"/>
        <end position="90"/>
    </location>
</feature>
<feature type="compositionally biased region" description="Basic and acidic residues" evidence="1">
    <location>
        <begin position="162"/>
        <end position="179"/>
    </location>
</feature>
<feature type="region of interest" description="Disordered" evidence="1">
    <location>
        <begin position="79"/>
        <end position="101"/>
    </location>
</feature>
<reference evidence="2 3" key="1">
    <citation type="submission" date="2016-03" db="EMBL/GenBank/DDBJ databases">
        <authorList>
            <person name="Ploux O."/>
        </authorList>
    </citation>
    <scope>NUCLEOTIDE SEQUENCE [LARGE SCALE GENOMIC DNA]</scope>
    <source>
        <strain evidence="2 3">UAMH 11012</strain>
    </source>
</reference>